<dbReference type="eggNOG" id="COG0840">
    <property type="taxonomic scope" value="Bacteria"/>
</dbReference>
<dbReference type="eggNOG" id="COG5278">
    <property type="taxonomic scope" value="Bacteria"/>
</dbReference>
<keyword evidence="3" id="KW-1133">Transmembrane helix</keyword>
<gene>
    <name evidence="5" type="ordered locus">Cyan7822_4348</name>
</gene>
<feature type="transmembrane region" description="Helical" evidence="3">
    <location>
        <begin position="14"/>
        <end position="38"/>
    </location>
</feature>
<dbReference type="PANTHER" id="PTHR32089">
    <property type="entry name" value="METHYL-ACCEPTING CHEMOTAXIS PROTEIN MCPB"/>
    <property type="match status" value="1"/>
</dbReference>
<organism evidence="5 6">
    <name type="scientific">Gloeothece verrucosa (strain PCC 7822)</name>
    <name type="common">Cyanothece sp. (strain PCC 7822)</name>
    <dbReference type="NCBI Taxonomy" id="497965"/>
    <lineage>
        <taxon>Bacteria</taxon>
        <taxon>Bacillati</taxon>
        <taxon>Cyanobacteriota</taxon>
        <taxon>Cyanophyceae</taxon>
        <taxon>Oscillatoriophycideae</taxon>
        <taxon>Chroococcales</taxon>
        <taxon>Aphanothecaceae</taxon>
        <taxon>Gloeothece</taxon>
        <taxon>Gloeothece verrucosa</taxon>
    </lineage>
</organism>
<dbReference type="AlphaFoldDB" id="E0UB19"/>
<evidence type="ECO:0000313" key="6">
    <source>
        <dbReference type="Proteomes" id="UP000008206"/>
    </source>
</evidence>
<proteinExistence type="predicted"/>
<keyword evidence="3" id="KW-0812">Transmembrane</keyword>
<keyword evidence="6" id="KW-1185">Reference proteome</keyword>
<feature type="domain" description="Methyl-accepting transducer" evidence="4">
    <location>
        <begin position="215"/>
        <end position="451"/>
    </location>
</feature>
<evidence type="ECO:0000256" key="1">
    <source>
        <dbReference type="ARBA" id="ARBA00023224"/>
    </source>
</evidence>
<feature type="transmembrane region" description="Helical" evidence="3">
    <location>
        <begin position="181"/>
        <end position="204"/>
    </location>
</feature>
<dbReference type="EMBL" id="CP002198">
    <property type="protein sequence ID" value="ADN16264.1"/>
    <property type="molecule type" value="Genomic_DNA"/>
</dbReference>
<dbReference type="SMART" id="SM00283">
    <property type="entry name" value="MA"/>
    <property type="match status" value="1"/>
</dbReference>
<dbReference type="Pfam" id="PF00015">
    <property type="entry name" value="MCPsignal"/>
    <property type="match status" value="1"/>
</dbReference>
<evidence type="ECO:0000256" key="2">
    <source>
        <dbReference type="PROSITE-ProRule" id="PRU00284"/>
    </source>
</evidence>
<dbReference type="STRING" id="497965.Cyan7822_4348"/>
<protein>
    <submittedName>
        <fullName evidence="5">Methyl-accepting chemotaxis sensory transducer</fullName>
    </submittedName>
</protein>
<dbReference type="PANTHER" id="PTHR32089:SF112">
    <property type="entry name" value="LYSOZYME-LIKE PROTEIN-RELATED"/>
    <property type="match status" value="1"/>
</dbReference>
<dbReference type="RefSeq" id="WP_013324327.1">
    <property type="nucleotide sequence ID" value="NC_014501.1"/>
</dbReference>
<evidence type="ECO:0000256" key="3">
    <source>
        <dbReference type="SAM" id="Phobius"/>
    </source>
</evidence>
<dbReference type="Gene3D" id="1.10.287.950">
    <property type="entry name" value="Methyl-accepting chemotaxis protein"/>
    <property type="match status" value="1"/>
</dbReference>
<dbReference type="HOGENOM" id="CLU_000445_107_27_3"/>
<evidence type="ECO:0000259" key="4">
    <source>
        <dbReference type="PROSITE" id="PS50111"/>
    </source>
</evidence>
<dbReference type="GO" id="GO:0007165">
    <property type="term" value="P:signal transduction"/>
    <property type="evidence" value="ECO:0007669"/>
    <property type="project" value="UniProtKB-KW"/>
</dbReference>
<name>E0UB19_GLOV7</name>
<reference evidence="6" key="1">
    <citation type="journal article" date="2011" name="MBio">
        <title>Novel metabolic attributes of the genus Cyanothece, comprising a group of unicellular nitrogen-fixing Cyanobacteria.</title>
        <authorList>
            <person name="Bandyopadhyay A."/>
            <person name="Elvitigala T."/>
            <person name="Welsh E."/>
            <person name="Stockel J."/>
            <person name="Liberton M."/>
            <person name="Min H."/>
            <person name="Sherman L.A."/>
            <person name="Pakrasi H.B."/>
        </authorList>
    </citation>
    <scope>NUCLEOTIDE SEQUENCE [LARGE SCALE GENOMIC DNA]</scope>
    <source>
        <strain evidence="6">PCC 7822</strain>
    </source>
</reference>
<dbReference type="SUPFAM" id="SSF58104">
    <property type="entry name" value="Methyl-accepting chemotaxis protein (MCP) signaling domain"/>
    <property type="match status" value="1"/>
</dbReference>
<keyword evidence="3" id="KW-0472">Membrane</keyword>
<keyword evidence="1 2" id="KW-0807">Transducer</keyword>
<sequence>MSILDTKKLQNRIFLGYTVPIAIMVLVGTITGVSVINLKSLSNDVARTNKVLIGVQQTDLALNRMVRNVRGQALFPADPTYRDAYNEGQQNFKDIIDEVESDIKDPQQKENWSNFHNEAENIAKLSDDIVALFSQGKVKDAINKTQDLRMVDLAKLYDKIRDRQEEIIGDIEKKQGTAEMVVATSLILGTIIAAVGTLILAIWISKAATGQIRKSAHEITTASSEIATTMEEQERTANQQAASVNETTTTMDELGASSRTSEEQAESAAKAAQEVLELARRGNQAVAETVASMMDLRGKVAAIADQTVRLSEQTNLIGNISELVSDLAQQTNMLALNASVEAVRAGEHGQGFAIVAEEIRKLADQSKQSAGKISSLVSDIQNAINTTVMVTDEGTKTVNAGMNVTERTAQAFSGVVEAVNNVAMNSQQIALNIRQQSRAVQQVLAAMDSINQGAQQSATGITQIKTGTHQLNKTAIELQEIV</sequence>
<dbReference type="InterPro" id="IPR004089">
    <property type="entry name" value="MCPsignal_dom"/>
</dbReference>
<dbReference type="KEGG" id="cyj:Cyan7822_4348"/>
<dbReference type="PROSITE" id="PS50111">
    <property type="entry name" value="CHEMOTAXIS_TRANSDUC_2"/>
    <property type="match status" value="1"/>
</dbReference>
<dbReference type="GO" id="GO:0016020">
    <property type="term" value="C:membrane"/>
    <property type="evidence" value="ECO:0007669"/>
    <property type="project" value="InterPro"/>
</dbReference>
<evidence type="ECO:0000313" key="5">
    <source>
        <dbReference type="EMBL" id="ADN16264.1"/>
    </source>
</evidence>
<accession>E0UB19</accession>
<dbReference type="Proteomes" id="UP000008206">
    <property type="component" value="Chromosome"/>
</dbReference>